<name>A0A1I8BDL6_MELHA</name>
<dbReference type="AlphaFoldDB" id="A0A1I8BDL6"/>
<dbReference type="WBParaSite" id="MhA1_Contig196.frz3.gene11">
    <property type="protein sequence ID" value="MhA1_Contig196.frz3.gene11"/>
    <property type="gene ID" value="MhA1_Contig196.frz3.gene11"/>
</dbReference>
<keyword evidence="5" id="KW-1185">Reference proteome</keyword>
<dbReference type="PANTHER" id="PTHR11844">
    <property type="entry name" value="METALLOPROTEASE INHIBITOR"/>
    <property type="match status" value="1"/>
</dbReference>
<dbReference type="InterPro" id="IPR008993">
    <property type="entry name" value="TIMP-like_OB-fold"/>
</dbReference>
<dbReference type="GO" id="GO:0002020">
    <property type="term" value="F:protease binding"/>
    <property type="evidence" value="ECO:0007669"/>
    <property type="project" value="TreeGrafter"/>
</dbReference>
<evidence type="ECO:0000256" key="3">
    <source>
        <dbReference type="ARBA" id="ARBA00023157"/>
    </source>
</evidence>
<dbReference type="InterPro" id="IPR001134">
    <property type="entry name" value="Netrin_domain"/>
</dbReference>
<dbReference type="GO" id="GO:0005615">
    <property type="term" value="C:extracellular space"/>
    <property type="evidence" value="ECO:0007669"/>
    <property type="project" value="TreeGrafter"/>
</dbReference>
<reference evidence="6" key="1">
    <citation type="submission" date="2016-11" db="UniProtKB">
        <authorList>
            <consortium name="WormBaseParasite"/>
        </authorList>
    </citation>
    <scope>IDENTIFICATION</scope>
</reference>
<dbReference type="InterPro" id="IPR001820">
    <property type="entry name" value="TIMP"/>
</dbReference>
<keyword evidence="2" id="KW-0964">Secreted</keyword>
<accession>A0A1I8BDL6</accession>
<dbReference type="PROSITE" id="PS50189">
    <property type="entry name" value="NTR"/>
    <property type="match status" value="1"/>
</dbReference>
<dbReference type="Proteomes" id="UP000095281">
    <property type="component" value="Unplaced"/>
</dbReference>
<feature type="domain" description="NTR" evidence="4">
    <location>
        <begin position="1"/>
        <end position="117"/>
    </location>
</feature>
<proteinExistence type="predicted"/>
<dbReference type="GO" id="GO:0031012">
    <property type="term" value="C:extracellular matrix"/>
    <property type="evidence" value="ECO:0007669"/>
    <property type="project" value="TreeGrafter"/>
</dbReference>
<dbReference type="PANTHER" id="PTHR11844:SF25">
    <property type="entry name" value="NTR DOMAIN-CONTAINING PROTEIN"/>
    <property type="match status" value="1"/>
</dbReference>
<keyword evidence="3" id="KW-1015">Disulfide bond</keyword>
<evidence type="ECO:0000259" key="4">
    <source>
        <dbReference type="PROSITE" id="PS50189"/>
    </source>
</evidence>
<dbReference type="Pfam" id="PF00965">
    <property type="entry name" value="TIMP"/>
    <property type="match status" value="1"/>
</dbReference>
<dbReference type="GO" id="GO:0008191">
    <property type="term" value="F:metalloendopeptidase inhibitor activity"/>
    <property type="evidence" value="ECO:0007669"/>
    <property type="project" value="InterPro"/>
</dbReference>
<comment type="subcellular location">
    <subcellularLocation>
        <location evidence="1">Secreted</location>
    </subcellularLocation>
</comment>
<protein>
    <submittedName>
        <fullName evidence="6">NTR domain-containing protein</fullName>
    </submittedName>
</protein>
<dbReference type="Gene3D" id="2.40.50.120">
    <property type="match status" value="1"/>
</dbReference>
<organism evidence="5 6">
    <name type="scientific">Meloidogyne hapla</name>
    <name type="common">Root-knot nematode worm</name>
    <dbReference type="NCBI Taxonomy" id="6305"/>
    <lineage>
        <taxon>Eukaryota</taxon>
        <taxon>Metazoa</taxon>
        <taxon>Ecdysozoa</taxon>
        <taxon>Nematoda</taxon>
        <taxon>Chromadorea</taxon>
        <taxon>Rhabditida</taxon>
        <taxon>Tylenchina</taxon>
        <taxon>Tylenchomorpha</taxon>
        <taxon>Tylenchoidea</taxon>
        <taxon>Meloidogynidae</taxon>
        <taxon>Meloidogyninae</taxon>
        <taxon>Meloidogyne</taxon>
    </lineage>
</organism>
<evidence type="ECO:0000256" key="2">
    <source>
        <dbReference type="ARBA" id="ARBA00022525"/>
    </source>
</evidence>
<evidence type="ECO:0000313" key="5">
    <source>
        <dbReference type="Proteomes" id="UP000095281"/>
    </source>
</evidence>
<dbReference type="SUPFAM" id="SSF50242">
    <property type="entry name" value="TIMP-like"/>
    <property type="match status" value="1"/>
</dbReference>
<evidence type="ECO:0000313" key="6">
    <source>
        <dbReference type="WBParaSite" id="MhA1_Contig196.frz3.gene11"/>
    </source>
</evidence>
<evidence type="ECO:0000256" key="1">
    <source>
        <dbReference type="ARBA" id="ARBA00004613"/>
    </source>
</evidence>
<sequence>MPGSFDQQTNRNVRYKVKYEQMFKISCEMKVTEQNLVVLPVNIYTSSDDSACGIQLEIGHDYLLSGKYINGTMQTSLCGQILLEDLKESRKHDILEWTEVPDKLKQQLNKQEFDSTCEKQPK</sequence>
<dbReference type="GO" id="GO:0051045">
    <property type="term" value="P:negative regulation of membrane protein ectodomain proteolysis"/>
    <property type="evidence" value="ECO:0007669"/>
    <property type="project" value="TreeGrafter"/>
</dbReference>